<name>A0A1I5X3D5_9FIRM</name>
<evidence type="ECO:0000313" key="2">
    <source>
        <dbReference type="Proteomes" id="UP000198577"/>
    </source>
</evidence>
<protein>
    <recommendedName>
        <fullName evidence="3">DUF370 domain-containing protein</fullName>
    </recommendedName>
</protein>
<dbReference type="Proteomes" id="UP000198577">
    <property type="component" value="Unassembled WGS sequence"/>
</dbReference>
<sequence>MILHLGGDVVVSMRNIIAIFDIETINASRINREFLHIAEEEGFVRRISDDEPKTFILAEIDKKSVVFLSPISSSTLLKRSSFIDGIALDSKETEGA</sequence>
<proteinExistence type="predicted"/>
<evidence type="ECO:0008006" key="3">
    <source>
        <dbReference type="Google" id="ProtNLM"/>
    </source>
</evidence>
<dbReference type="InterPro" id="IPR007169">
    <property type="entry name" value="RemA-like"/>
</dbReference>
<dbReference type="Pfam" id="PF04025">
    <property type="entry name" value="RemA-like"/>
    <property type="match status" value="1"/>
</dbReference>
<dbReference type="AlphaFoldDB" id="A0A1I5X3D5"/>
<keyword evidence="2" id="KW-1185">Reference proteome</keyword>
<organism evidence="1 2">
    <name type="scientific">Caldicoprobacter faecalis</name>
    <dbReference type="NCBI Taxonomy" id="937334"/>
    <lineage>
        <taxon>Bacteria</taxon>
        <taxon>Bacillati</taxon>
        <taxon>Bacillota</taxon>
        <taxon>Clostridia</taxon>
        <taxon>Caldicoprobacterales</taxon>
        <taxon>Caldicoprobacteraceae</taxon>
        <taxon>Caldicoprobacter</taxon>
    </lineage>
</organism>
<dbReference type="STRING" id="937334.SAMN05444406_12133"/>
<accession>A0A1I5X3D5</accession>
<dbReference type="EMBL" id="FOXR01000021">
    <property type="protein sequence ID" value="SFQ26187.1"/>
    <property type="molecule type" value="Genomic_DNA"/>
</dbReference>
<gene>
    <name evidence="1" type="ORF">SAMN05444406_12133</name>
</gene>
<evidence type="ECO:0000313" key="1">
    <source>
        <dbReference type="EMBL" id="SFQ26187.1"/>
    </source>
</evidence>
<reference evidence="1 2" key="1">
    <citation type="submission" date="2016-10" db="EMBL/GenBank/DDBJ databases">
        <authorList>
            <person name="de Groot N.N."/>
        </authorList>
    </citation>
    <scope>NUCLEOTIDE SEQUENCE [LARGE SCALE GENOMIC DNA]</scope>
    <source>
        <strain evidence="1 2">DSM 20678</strain>
    </source>
</reference>
<dbReference type="OrthoDB" id="9811390at2"/>
<dbReference type="NCBIfam" id="NF046065">
    <property type="entry name" value="MtxRegRemB"/>
    <property type="match status" value="1"/>
</dbReference>
<dbReference type="RefSeq" id="WP_025748735.1">
    <property type="nucleotide sequence ID" value="NZ_FOXR01000021.1"/>
</dbReference>